<dbReference type="PRINTS" id="PR00455">
    <property type="entry name" value="HTHTETR"/>
</dbReference>
<evidence type="ECO:0000313" key="7">
    <source>
        <dbReference type="Proteomes" id="UP001056756"/>
    </source>
</evidence>
<dbReference type="InterPro" id="IPR023772">
    <property type="entry name" value="DNA-bd_HTH_TetR-type_CS"/>
</dbReference>
<dbReference type="SUPFAM" id="SSF46689">
    <property type="entry name" value="Homeodomain-like"/>
    <property type="match status" value="1"/>
</dbReference>
<evidence type="ECO:0000259" key="5">
    <source>
        <dbReference type="PROSITE" id="PS50977"/>
    </source>
</evidence>
<keyword evidence="1 2" id="KW-0238">DNA-binding</keyword>
<dbReference type="PANTHER" id="PTHR43479:SF11">
    <property type="entry name" value="ACREF_ENVCD OPERON REPRESSOR-RELATED"/>
    <property type="match status" value="1"/>
</dbReference>
<dbReference type="InterPro" id="IPR036271">
    <property type="entry name" value="Tet_transcr_reg_TetR-rel_C_sf"/>
</dbReference>
<dbReference type="InterPro" id="IPR009057">
    <property type="entry name" value="Homeodomain-like_sf"/>
</dbReference>
<evidence type="ECO:0000256" key="2">
    <source>
        <dbReference type="PROSITE-ProRule" id="PRU00335"/>
    </source>
</evidence>
<feature type="coiled-coil region" evidence="3">
    <location>
        <begin position="120"/>
        <end position="147"/>
    </location>
</feature>
<dbReference type="EMBL" id="CP097899">
    <property type="protein sequence ID" value="URN93548.1"/>
    <property type="molecule type" value="Genomic_DNA"/>
</dbReference>
<dbReference type="Pfam" id="PF00440">
    <property type="entry name" value="TetR_N"/>
    <property type="match status" value="1"/>
</dbReference>
<dbReference type="PANTHER" id="PTHR43479">
    <property type="entry name" value="ACREF/ENVCD OPERON REPRESSOR-RELATED"/>
    <property type="match status" value="1"/>
</dbReference>
<gene>
    <name evidence="6" type="ORF">NAG76_17165</name>
</gene>
<dbReference type="AlphaFoldDB" id="A0A9J6ZBZ3"/>
<dbReference type="SUPFAM" id="SSF48498">
    <property type="entry name" value="Tetracyclin repressor-like, C-terminal domain"/>
    <property type="match status" value="1"/>
</dbReference>
<evidence type="ECO:0000256" key="1">
    <source>
        <dbReference type="ARBA" id="ARBA00023125"/>
    </source>
</evidence>
<feature type="DNA-binding region" description="H-T-H motif" evidence="2">
    <location>
        <begin position="45"/>
        <end position="64"/>
    </location>
</feature>
<evidence type="ECO:0000256" key="4">
    <source>
        <dbReference type="SAM" id="MobiDB-lite"/>
    </source>
</evidence>
<dbReference type="Proteomes" id="UP001056756">
    <property type="component" value="Chromosome"/>
</dbReference>
<feature type="domain" description="HTH tetR-type" evidence="5">
    <location>
        <begin position="22"/>
        <end position="82"/>
    </location>
</feature>
<protein>
    <submittedName>
        <fullName evidence="6">TetR/AcrR family transcriptional regulator</fullName>
    </submittedName>
</protein>
<dbReference type="GO" id="GO:0003677">
    <property type="term" value="F:DNA binding"/>
    <property type="evidence" value="ECO:0007669"/>
    <property type="project" value="UniProtKB-UniRule"/>
</dbReference>
<accession>A0A9J6ZBZ3</accession>
<sequence>MNENQPNSIPKRKPGRPKVEHSPTKMSILRTGAFLFMEVGYEKVSLESVAKACGITKASVYYYFNNKSELFTECLVAVMTIAYQATAKILSEPISLKDKLIKIAIRQMSNAHLDFESMMRDAAVELCDEQTENIRKAEKKLHDIVHDAFQNGIANGEITNHHSPVVLAHTFVALLTMKNHLNLKQQEIPVEQLVAQMIDILWMGIQKEGQSDGSM</sequence>
<dbReference type="Gene3D" id="1.10.10.60">
    <property type="entry name" value="Homeodomain-like"/>
    <property type="match status" value="1"/>
</dbReference>
<feature type="region of interest" description="Disordered" evidence="4">
    <location>
        <begin position="1"/>
        <end position="23"/>
    </location>
</feature>
<dbReference type="PROSITE" id="PS01081">
    <property type="entry name" value="HTH_TETR_1"/>
    <property type="match status" value="1"/>
</dbReference>
<dbReference type="PROSITE" id="PS50977">
    <property type="entry name" value="HTH_TETR_2"/>
    <property type="match status" value="1"/>
</dbReference>
<proteinExistence type="predicted"/>
<evidence type="ECO:0000313" key="6">
    <source>
        <dbReference type="EMBL" id="URN93548.1"/>
    </source>
</evidence>
<dbReference type="InterPro" id="IPR001647">
    <property type="entry name" value="HTH_TetR"/>
</dbReference>
<dbReference type="InterPro" id="IPR050624">
    <property type="entry name" value="HTH-type_Tx_Regulator"/>
</dbReference>
<dbReference type="Gene3D" id="1.10.357.10">
    <property type="entry name" value="Tetracycline Repressor, domain 2"/>
    <property type="match status" value="1"/>
</dbReference>
<dbReference type="KEGG" id="plig:NAG76_17165"/>
<organism evidence="6 7">
    <name type="scientific">Candidatus Pristimantibacillus lignocellulolyticus</name>
    <dbReference type="NCBI Taxonomy" id="2994561"/>
    <lineage>
        <taxon>Bacteria</taxon>
        <taxon>Bacillati</taxon>
        <taxon>Bacillota</taxon>
        <taxon>Bacilli</taxon>
        <taxon>Bacillales</taxon>
        <taxon>Paenibacillaceae</taxon>
        <taxon>Candidatus Pristimantibacillus</taxon>
    </lineage>
</organism>
<keyword evidence="3" id="KW-0175">Coiled coil</keyword>
<reference evidence="6" key="1">
    <citation type="submission" date="2022-05" db="EMBL/GenBank/DDBJ databases">
        <title>Novel bacterial taxa in a minimal lignocellulolytic consortium and its capacity to transform plastics disclosed by genome-resolved metagenomics.</title>
        <authorList>
            <person name="Rodriguez C.A.D."/>
            <person name="Diaz-Garcia L."/>
            <person name="Herrera K."/>
            <person name="Tarazona N.A."/>
            <person name="Sproer C."/>
            <person name="Overmann J."/>
            <person name="Jimenez D.J."/>
        </authorList>
    </citation>
    <scope>NUCLEOTIDE SEQUENCE</scope>
    <source>
        <strain evidence="6">MAG5</strain>
    </source>
</reference>
<name>A0A9J6ZBZ3_9BACL</name>
<evidence type="ECO:0000256" key="3">
    <source>
        <dbReference type="SAM" id="Coils"/>
    </source>
</evidence>